<sequence length="379" mass="42588">MSPFLCSTIALESAVVKSRFRRHLEGGGFLNDVGREVSAFLGKSSRELTFNCPSNTVMLPYISFMFIRRGVLMVAQSSKEGLTLVPLFSPTATPHLQIASAGGFMWGHCYDPVEDELYMLRSEGNSFLLHVYSLADGADPPYRSLVVEGMLQFAGGGSNCRGEMAFAAGRVYLPCSVEAFRGEPFWLVCLDAQNRSMGIIQAQMWRLYDSCSEWPISLVCETNRVSDCVISIAYCNTDEEWVLRKLLITYHGNEVSATSLSSWPIGGPHDCRVMEYQLLTKNLLSLCSSGNLHYYYHYSLCDERGRELGARRGQLVELEPVQAIISDDGTIYIKSGFIQTIHNPVDCVHAFYTQSRHLMLSEIRNWFFDNKSIHLEPMV</sequence>
<protein>
    <submittedName>
        <fullName evidence="1">Uncharacterized protein</fullName>
    </submittedName>
</protein>
<dbReference type="Proteomes" id="UP000574390">
    <property type="component" value="Unassembled WGS sequence"/>
</dbReference>
<dbReference type="AlphaFoldDB" id="A0A7J6RW09"/>
<reference evidence="1 2" key="1">
    <citation type="submission" date="2020-04" db="EMBL/GenBank/DDBJ databases">
        <title>Perkinsus olseni comparative genomics.</title>
        <authorList>
            <person name="Bogema D.R."/>
        </authorList>
    </citation>
    <scope>NUCLEOTIDE SEQUENCE [LARGE SCALE GENOMIC DNA]</scope>
    <source>
        <strain evidence="1">ATCC PRA-205</strain>
    </source>
</reference>
<evidence type="ECO:0000313" key="2">
    <source>
        <dbReference type="Proteomes" id="UP000574390"/>
    </source>
</evidence>
<evidence type="ECO:0000313" key="1">
    <source>
        <dbReference type="EMBL" id="KAF4724455.1"/>
    </source>
</evidence>
<proteinExistence type="predicted"/>
<comment type="caution">
    <text evidence="1">The sequence shown here is derived from an EMBL/GenBank/DDBJ whole genome shotgun (WGS) entry which is preliminary data.</text>
</comment>
<organism evidence="1 2">
    <name type="scientific">Perkinsus olseni</name>
    <name type="common">Perkinsus atlanticus</name>
    <dbReference type="NCBI Taxonomy" id="32597"/>
    <lineage>
        <taxon>Eukaryota</taxon>
        <taxon>Sar</taxon>
        <taxon>Alveolata</taxon>
        <taxon>Perkinsozoa</taxon>
        <taxon>Perkinsea</taxon>
        <taxon>Perkinsida</taxon>
        <taxon>Perkinsidae</taxon>
        <taxon>Perkinsus</taxon>
    </lineage>
</organism>
<dbReference type="EMBL" id="JABANM010019448">
    <property type="protein sequence ID" value="KAF4724455.1"/>
    <property type="molecule type" value="Genomic_DNA"/>
</dbReference>
<name>A0A7J6RW09_PEROL</name>
<accession>A0A7J6RW09</accession>
<gene>
    <name evidence="1" type="ORF">FOZ62_028814</name>
</gene>